<dbReference type="RefSeq" id="WP_012536803.1">
    <property type="nucleotide sequence ID" value="NZ_AP025160.1"/>
</dbReference>
<name>A0A2W1KQC7_ACIFR</name>
<evidence type="ECO:0000313" key="8">
    <source>
        <dbReference type="EMBL" id="PZD81541.1"/>
    </source>
</evidence>
<evidence type="ECO:0000256" key="2">
    <source>
        <dbReference type="ARBA" id="ARBA00008335"/>
    </source>
</evidence>
<dbReference type="AlphaFoldDB" id="A0A2W1KQC7"/>
<keyword evidence="6 7" id="KW-0472">Membrane</keyword>
<comment type="similarity">
    <text evidence="2">Belongs to the major facilitator superfamily.</text>
</comment>
<evidence type="ECO:0000256" key="7">
    <source>
        <dbReference type="SAM" id="Phobius"/>
    </source>
</evidence>
<keyword evidence="5 7" id="KW-1133">Transmembrane helix</keyword>
<dbReference type="SUPFAM" id="SSF103473">
    <property type="entry name" value="MFS general substrate transporter"/>
    <property type="match status" value="1"/>
</dbReference>
<gene>
    <name evidence="8" type="ORF">DN052_00185</name>
</gene>
<feature type="transmembrane region" description="Helical" evidence="7">
    <location>
        <begin position="126"/>
        <end position="153"/>
    </location>
</feature>
<comment type="caution">
    <text evidence="8">The sequence shown here is derived from an EMBL/GenBank/DDBJ whole genome shotgun (WGS) entry which is preliminary data.</text>
</comment>
<protein>
    <submittedName>
        <fullName evidence="8">MFS transporter</fullName>
    </submittedName>
</protein>
<feature type="transmembrane region" description="Helical" evidence="7">
    <location>
        <begin position="71"/>
        <end position="91"/>
    </location>
</feature>
<dbReference type="OrthoDB" id="8556807at2"/>
<evidence type="ECO:0000256" key="6">
    <source>
        <dbReference type="ARBA" id="ARBA00023136"/>
    </source>
</evidence>
<dbReference type="GeneID" id="65281014"/>
<dbReference type="Gene3D" id="1.20.1250.20">
    <property type="entry name" value="MFS general substrate transporter like domains"/>
    <property type="match status" value="1"/>
</dbReference>
<dbReference type="GO" id="GO:0016020">
    <property type="term" value="C:membrane"/>
    <property type="evidence" value="ECO:0007669"/>
    <property type="project" value="TreeGrafter"/>
</dbReference>
<feature type="transmembrane region" description="Helical" evidence="7">
    <location>
        <begin position="199"/>
        <end position="220"/>
    </location>
</feature>
<feature type="transmembrane region" description="Helical" evidence="7">
    <location>
        <begin position="326"/>
        <end position="345"/>
    </location>
</feature>
<dbReference type="EMBL" id="QKQP01000001">
    <property type="protein sequence ID" value="PZD81541.1"/>
    <property type="molecule type" value="Genomic_DNA"/>
</dbReference>
<proteinExistence type="inferred from homology"/>
<dbReference type="Proteomes" id="UP000248886">
    <property type="component" value="Unassembled WGS sequence"/>
</dbReference>
<feature type="transmembrane region" description="Helical" evidence="7">
    <location>
        <begin position="291"/>
        <end position="314"/>
    </location>
</feature>
<evidence type="ECO:0000256" key="3">
    <source>
        <dbReference type="ARBA" id="ARBA00022448"/>
    </source>
</evidence>
<evidence type="ECO:0000256" key="1">
    <source>
        <dbReference type="ARBA" id="ARBA00004127"/>
    </source>
</evidence>
<accession>A0A2W1KQC7</accession>
<dbReference type="PANTHER" id="PTHR23514:SF3">
    <property type="entry name" value="BYPASS OF STOP CODON PROTEIN 6"/>
    <property type="match status" value="1"/>
</dbReference>
<evidence type="ECO:0000256" key="5">
    <source>
        <dbReference type="ARBA" id="ARBA00022989"/>
    </source>
</evidence>
<dbReference type="GO" id="GO:0012505">
    <property type="term" value="C:endomembrane system"/>
    <property type="evidence" value="ECO:0007669"/>
    <property type="project" value="UniProtKB-SubCell"/>
</dbReference>
<evidence type="ECO:0000313" key="9">
    <source>
        <dbReference type="Proteomes" id="UP000248886"/>
    </source>
</evidence>
<feature type="transmembrane region" description="Helical" evidence="7">
    <location>
        <begin position="97"/>
        <end position="119"/>
    </location>
</feature>
<keyword evidence="3" id="KW-0813">Transport</keyword>
<keyword evidence="4 7" id="KW-0812">Transmembrane</keyword>
<sequence length="385" mass="39602">MKRGAAAVYTAGFLQGAAFVMVPALGHILHQAPYAFGSSAYGFLYFPEIIGAILSALAAGSIHSRLGGSGVFRLGALSNAAAMFLLVAAAFTDSGLAYGLILAETLLLGIGFGLTNAAINRSASLLFAGAATAAVTILNAVIGGATAISPLILEGFHSSIGWAGWPALLALAWLALLLLPIAAAGPAELGGLRAWRRSMLPFAGAVLIYAICEGSFGSWANVLVSVNRGLPAASGALALALFWGGMTAARFALGFIPNRLLHRRIVYLLAPLGMAACFLLIPQLITASALLMAFTAAGVACGIYYPYSMAYGIAAHPEEGTQMAGLLVGALMVGEGIGSFGLGPLQDLLRLGPIYTLSALWAIPLVWLAWRNSQPAHAQGTRPHD</sequence>
<feature type="transmembrane region" description="Helical" evidence="7">
    <location>
        <begin position="232"/>
        <end position="253"/>
    </location>
</feature>
<feature type="transmembrane region" description="Helical" evidence="7">
    <location>
        <begin position="165"/>
        <end position="187"/>
    </location>
</feature>
<feature type="transmembrane region" description="Helical" evidence="7">
    <location>
        <begin position="351"/>
        <end position="370"/>
    </location>
</feature>
<reference evidence="8 9" key="1">
    <citation type="submission" date="2018-06" db="EMBL/GenBank/DDBJ databases">
        <title>Draft sequence of Acidithiobacillus ferrooxidans CCM 4253.</title>
        <authorList>
            <person name="Moya-Beltran A."/>
            <person name="Castro M."/>
            <person name="Covarrubias P.C."/>
            <person name="Issotta F."/>
            <person name="Janiczek O."/>
            <person name="Mandl M."/>
            <person name="Kucera J."/>
            <person name="Quatrini R."/>
        </authorList>
    </citation>
    <scope>NUCLEOTIDE SEQUENCE [LARGE SCALE GENOMIC DNA]</scope>
    <source>
        <strain evidence="8 9">CCM 4253</strain>
    </source>
</reference>
<comment type="subcellular location">
    <subcellularLocation>
        <location evidence="1">Endomembrane system</location>
        <topology evidence="1">Multi-pass membrane protein</topology>
    </subcellularLocation>
</comment>
<dbReference type="InterPro" id="IPR051788">
    <property type="entry name" value="MFS_Transporter"/>
</dbReference>
<organism evidence="8 9">
    <name type="scientific">Acidithiobacillus ferrooxidans</name>
    <name type="common">Thiobacillus ferrooxidans</name>
    <dbReference type="NCBI Taxonomy" id="920"/>
    <lineage>
        <taxon>Bacteria</taxon>
        <taxon>Pseudomonadati</taxon>
        <taxon>Pseudomonadota</taxon>
        <taxon>Acidithiobacillia</taxon>
        <taxon>Acidithiobacillales</taxon>
        <taxon>Acidithiobacillaceae</taxon>
        <taxon>Acidithiobacillus</taxon>
    </lineage>
</organism>
<evidence type="ECO:0000256" key="4">
    <source>
        <dbReference type="ARBA" id="ARBA00022692"/>
    </source>
</evidence>
<dbReference type="InterPro" id="IPR036259">
    <property type="entry name" value="MFS_trans_sf"/>
</dbReference>
<feature type="transmembrane region" description="Helical" evidence="7">
    <location>
        <begin position="265"/>
        <end position="285"/>
    </location>
</feature>
<dbReference type="PANTHER" id="PTHR23514">
    <property type="entry name" value="BYPASS OF STOP CODON PROTEIN 6"/>
    <property type="match status" value="1"/>
</dbReference>
<feature type="transmembrane region" description="Helical" evidence="7">
    <location>
        <begin position="42"/>
        <end position="59"/>
    </location>
</feature>